<keyword evidence="1" id="KW-0378">Hydrolase</keyword>
<dbReference type="Gene3D" id="2.120.10.30">
    <property type="entry name" value="TolB, C-terminal domain"/>
    <property type="match status" value="1"/>
</dbReference>
<dbReference type="PANTHER" id="PTHR47572:SF4">
    <property type="entry name" value="LACTONASE DRP35"/>
    <property type="match status" value="1"/>
</dbReference>
<dbReference type="PROSITE" id="PS51257">
    <property type="entry name" value="PROKAR_LIPOPROTEIN"/>
    <property type="match status" value="1"/>
</dbReference>
<dbReference type="InterPro" id="IPR011042">
    <property type="entry name" value="6-blade_b-propeller_TolB-like"/>
</dbReference>
<name>A0ABS9D5W2_9ALTE</name>
<evidence type="ECO:0000313" key="4">
    <source>
        <dbReference type="Proteomes" id="UP001521137"/>
    </source>
</evidence>
<dbReference type="Pfam" id="PF08450">
    <property type="entry name" value="SGL"/>
    <property type="match status" value="1"/>
</dbReference>
<dbReference type="InterPro" id="IPR051262">
    <property type="entry name" value="SMP-30/CGR1_Lactonase"/>
</dbReference>
<protein>
    <submittedName>
        <fullName evidence="3">SMP-30/gluconolactonase/LRE family protein</fullName>
    </submittedName>
</protein>
<dbReference type="PANTHER" id="PTHR47572">
    <property type="entry name" value="LIPOPROTEIN-RELATED"/>
    <property type="match status" value="1"/>
</dbReference>
<dbReference type="EMBL" id="JAKGAS010000004">
    <property type="protein sequence ID" value="MCF2948261.1"/>
    <property type="molecule type" value="Genomic_DNA"/>
</dbReference>
<feature type="domain" description="SMP-30/Gluconolactonase/LRE-like region" evidence="2">
    <location>
        <begin position="95"/>
        <end position="367"/>
    </location>
</feature>
<proteinExistence type="predicted"/>
<dbReference type="SUPFAM" id="SSF63829">
    <property type="entry name" value="Calcium-dependent phosphotriesterase"/>
    <property type="match status" value="1"/>
</dbReference>
<dbReference type="RefSeq" id="WP_235311946.1">
    <property type="nucleotide sequence ID" value="NZ_JAKGAS010000004.1"/>
</dbReference>
<organism evidence="3 4">
    <name type="scientific">Paraglaciecola algarum</name>
    <dbReference type="NCBI Taxonomy" id="3050085"/>
    <lineage>
        <taxon>Bacteria</taxon>
        <taxon>Pseudomonadati</taxon>
        <taxon>Pseudomonadota</taxon>
        <taxon>Gammaproteobacteria</taxon>
        <taxon>Alteromonadales</taxon>
        <taxon>Alteromonadaceae</taxon>
        <taxon>Paraglaciecola</taxon>
    </lineage>
</organism>
<evidence type="ECO:0000313" key="3">
    <source>
        <dbReference type="EMBL" id="MCF2948261.1"/>
    </source>
</evidence>
<dbReference type="InterPro" id="IPR013658">
    <property type="entry name" value="SGL"/>
</dbReference>
<evidence type="ECO:0000256" key="1">
    <source>
        <dbReference type="ARBA" id="ARBA00022801"/>
    </source>
</evidence>
<sequence>MNINIKNRILLTSLLVSLVGVSGCNKDNHQTKLENIAPEKSVSAKNTPLINQYDGKKMLPVGSSIGHIEFISDKAYQFLDKDLEIKIEANNFNWMEGPLWVDKGKFLLFSDVPQNTVYKFKPGEGTSVYLTPSGSNNFYPDDYIKGSNGLLLDKDGKLIVMQVGDRRVGRMTADVLNPKPEYETVQSHYQGKRFNSPNDVVLHSSGSMFITDPPYGLKKMLTDPKKELDFQGVYRIDPDGTPTLLDDELTFPNGIGLSPDEKTLYVAVSDGRKQFNNAGIHAYDLDENGLVSNKRMLVNGTHLIDLPGEQGNFDGMAVHSSGLIFATAPGGVWLLTPDAEVLAKIRTTQKNGNCTLTADEKTLYIASDGYLLSVALK</sequence>
<accession>A0ABS9D5W2</accession>
<dbReference type="Proteomes" id="UP001521137">
    <property type="component" value="Unassembled WGS sequence"/>
</dbReference>
<keyword evidence="4" id="KW-1185">Reference proteome</keyword>
<comment type="caution">
    <text evidence="3">The sequence shown here is derived from an EMBL/GenBank/DDBJ whole genome shotgun (WGS) entry which is preliminary data.</text>
</comment>
<evidence type="ECO:0000259" key="2">
    <source>
        <dbReference type="Pfam" id="PF08450"/>
    </source>
</evidence>
<reference evidence="3 4" key="1">
    <citation type="submission" date="2022-01" db="EMBL/GenBank/DDBJ databases">
        <title>Paraglaciecola sp. G1-23.</title>
        <authorList>
            <person name="Jin M.S."/>
            <person name="Han D.M."/>
            <person name="Kim H.M."/>
            <person name="Jeon C.O."/>
        </authorList>
    </citation>
    <scope>NUCLEOTIDE SEQUENCE [LARGE SCALE GENOMIC DNA]</scope>
    <source>
        <strain evidence="3 4">G1-23</strain>
    </source>
</reference>
<gene>
    <name evidence="3" type="ORF">L0668_09105</name>
</gene>